<evidence type="ECO:0000313" key="2">
    <source>
        <dbReference type="EMBL" id="UVM80011.1"/>
    </source>
</evidence>
<reference evidence="2" key="1">
    <citation type="submission" date="2022-07" db="EMBL/GenBank/DDBJ databases">
        <title>High-quality bacteriophage genomes in the Japanese 4D cohort.</title>
        <authorList>
            <person name="Nishijima S."/>
        </authorList>
    </citation>
    <scope>NUCLEOTIDE SEQUENCE</scope>
    <source>
        <strain evidence="2">0049_62566</strain>
    </source>
</reference>
<keyword evidence="3" id="KW-1185">Reference proteome</keyword>
<dbReference type="EMBL" id="OP030734">
    <property type="protein sequence ID" value="UVM80011.1"/>
    <property type="molecule type" value="Genomic_DNA"/>
</dbReference>
<sequence>MVTERNTMNPKKHPISYKLGAFVAYLLLTAVTILGITGTIALMKLLIVFLLS</sequence>
<name>A0ABY5T2B5_9VIRU</name>
<keyword evidence="1" id="KW-0472">Membrane</keyword>
<protein>
    <submittedName>
        <fullName evidence="2">Uncharacterized protein</fullName>
    </submittedName>
</protein>
<keyword evidence="1" id="KW-1133">Transmembrane helix</keyword>
<accession>A0ABY5T2B5</accession>
<evidence type="ECO:0000256" key="1">
    <source>
        <dbReference type="SAM" id="Phobius"/>
    </source>
</evidence>
<organism evidence="2 3">
    <name type="scientific">Bacteriophage sp</name>
    <dbReference type="NCBI Taxonomy" id="38018"/>
    <lineage>
        <taxon>Viruses</taxon>
    </lineage>
</organism>
<feature type="transmembrane region" description="Helical" evidence="1">
    <location>
        <begin position="21"/>
        <end position="51"/>
    </location>
</feature>
<dbReference type="Proteomes" id="UP001160541">
    <property type="component" value="Segment"/>
</dbReference>
<evidence type="ECO:0000313" key="3">
    <source>
        <dbReference type="Proteomes" id="UP001160541"/>
    </source>
</evidence>
<proteinExistence type="predicted"/>
<keyword evidence="1" id="KW-0812">Transmembrane</keyword>